<dbReference type="PANTHER" id="PTHR30137">
    <property type="entry name" value="LUCIFERASE-LIKE MONOOXYGENASE"/>
    <property type="match status" value="1"/>
</dbReference>
<dbReference type="Pfam" id="PF00296">
    <property type="entry name" value="Bac_luciferase"/>
    <property type="match status" value="1"/>
</dbReference>
<dbReference type="Gene3D" id="3.20.20.30">
    <property type="entry name" value="Luciferase-like domain"/>
    <property type="match status" value="2"/>
</dbReference>
<keyword evidence="3" id="KW-1185">Reference proteome</keyword>
<evidence type="ECO:0000313" key="3">
    <source>
        <dbReference type="Proteomes" id="UP000179734"/>
    </source>
</evidence>
<dbReference type="GO" id="GO:0005829">
    <property type="term" value="C:cytosol"/>
    <property type="evidence" value="ECO:0007669"/>
    <property type="project" value="TreeGrafter"/>
</dbReference>
<accession>A0A1S1MZI9</accession>
<dbReference type="InterPro" id="IPR019922">
    <property type="entry name" value="Lucif-like_OxRdatse_MSMEG_4141"/>
</dbReference>
<protein>
    <submittedName>
        <fullName evidence="2">LLM class F420-dependent oxidoreductase</fullName>
    </submittedName>
</protein>
<name>A0A1S1MZI9_9MYCO</name>
<proteinExistence type="predicted"/>
<dbReference type="RefSeq" id="WP_071029671.1">
    <property type="nucleotide sequence ID" value="NZ_MLQM01000227.1"/>
</dbReference>
<dbReference type="InterPro" id="IPR050766">
    <property type="entry name" value="Bact_Lucif_Oxidored"/>
</dbReference>
<evidence type="ECO:0000313" key="2">
    <source>
        <dbReference type="EMBL" id="OHU92455.1"/>
    </source>
</evidence>
<dbReference type="NCBIfam" id="TIGR03620">
    <property type="entry name" value="F420_MSMEG_4141"/>
    <property type="match status" value="1"/>
</dbReference>
<dbReference type="EMBL" id="MLQM01000227">
    <property type="protein sequence ID" value="OHU92455.1"/>
    <property type="molecule type" value="Genomic_DNA"/>
</dbReference>
<dbReference type="Proteomes" id="UP000179734">
    <property type="component" value="Unassembled WGS sequence"/>
</dbReference>
<dbReference type="SUPFAM" id="SSF51679">
    <property type="entry name" value="Bacterial luciferase-like"/>
    <property type="match status" value="1"/>
</dbReference>
<evidence type="ECO:0000259" key="1">
    <source>
        <dbReference type="Pfam" id="PF00296"/>
    </source>
</evidence>
<sequence>MVNEHIPTGSFGVFAGLSFFDEGRAAIVEQLGYTAIWIPAVFDSGLRAIETVLEQTTSIMVGSAVVNIWTAPAHEVAQSFFRLEDRFPGRFLLSIGAGHREHLGDHPQTPYQGVSAYLDALAAAGVPQNRIAIGALRTRMLTLAKSRAGGANPYLTTVEHTRFARRVLGHGPLLAPERKIVFDTDPATARHTARQTLAFYLQMSNYVSTLNDFGFPDLTPGDVASDALVDALVSHGTTEQIAEGLRAHLHAGADHVAIQPLHPGFDMGAIDPATIEANHGRIPELAAVAPTLMPGLTELATTLGLTPQ</sequence>
<dbReference type="GO" id="GO:0016705">
    <property type="term" value="F:oxidoreductase activity, acting on paired donors, with incorporation or reduction of molecular oxygen"/>
    <property type="evidence" value="ECO:0007669"/>
    <property type="project" value="InterPro"/>
</dbReference>
<comment type="caution">
    <text evidence="2">The sequence shown here is derived from an EMBL/GenBank/DDBJ whole genome shotgun (WGS) entry which is preliminary data.</text>
</comment>
<reference evidence="2 3" key="1">
    <citation type="submission" date="2016-10" db="EMBL/GenBank/DDBJ databases">
        <title>Genome sequence of Mycobacterium talmonii.</title>
        <authorList>
            <person name="Greninger A.L."/>
            <person name="Elliott B."/>
            <person name="Vasireddy S."/>
            <person name="Vasireddy R."/>
        </authorList>
    </citation>
    <scope>NUCLEOTIDE SEQUENCE [LARGE SCALE GENOMIC DNA]</scope>
    <source>
        <strain evidence="3">NE-TNMC-100812</strain>
    </source>
</reference>
<dbReference type="AlphaFoldDB" id="A0A1S1MZI9"/>
<dbReference type="PANTHER" id="PTHR30137:SF18">
    <property type="entry name" value="CONSERVED PROTEIN"/>
    <property type="match status" value="1"/>
</dbReference>
<dbReference type="InterPro" id="IPR036661">
    <property type="entry name" value="Luciferase-like_sf"/>
</dbReference>
<organism evidence="2 3">
    <name type="scientific">Mycobacterium talmoniae</name>
    <dbReference type="NCBI Taxonomy" id="1858794"/>
    <lineage>
        <taxon>Bacteria</taxon>
        <taxon>Bacillati</taxon>
        <taxon>Actinomycetota</taxon>
        <taxon>Actinomycetes</taxon>
        <taxon>Mycobacteriales</taxon>
        <taxon>Mycobacteriaceae</taxon>
        <taxon>Mycobacterium</taxon>
    </lineage>
</organism>
<feature type="domain" description="Luciferase-like" evidence="1">
    <location>
        <begin position="25"/>
        <end position="254"/>
    </location>
</feature>
<gene>
    <name evidence="2" type="ORF">BKN37_24825</name>
</gene>
<dbReference type="InterPro" id="IPR011251">
    <property type="entry name" value="Luciferase-like_dom"/>
</dbReference>